<evidence type="ECO:0000256" key="1">
    <source>
        <dbReference type="SAM" id="MobiDB-lite"/>
    </source>
</evidence>
<name>A0AAV2DR27_9ROSI</name>
<dbReference type="AlphaFoldDB" id="A0AAV2DR27"/>
<reference evidence="2 3" key="1">
    <citation type="submission" date="2024-04" db="EMBL/GenBank/DDBJ databases">
        <authorList>
            <person name="Fracassetti M."/>
        </authorList>
    </citation>
    <scope>NUCLEOTIDE SEQUENCE [LARGE SCALE GENOMIC DNA]</scope>
</reference>
<evidence type="ECO:0000313" key="2">
    <source>
        <dbReference type="EMBL" id="CAL1375953.1"/>
    </source>
</evidence>
<dbReference type="EMBL" id="OZ034816">
    <property type="protein sequence ID" value="CAL1375953.1"/>
    <property type="molecule type" value="Genomic_DNA"/>
</dbReference>
<feature type="region of interest" description="Disordered" evidence="1">
    <location>
        <begin position="1"/>
        <end position="30"/>
    </location>
</feature>
<sequence>MDDPLVLTDLDGSHFTQPSPLTRTEGDTKPRSEINHYFKRHKETQPAIPKSSIDKGRRERQRRGREGIDGMGWSIGSSCVSICCYCRCAVMCCYWAAVDVLLPVMGSSFFSVKICLL</sequence>
<evidence type="ECO:0000313" key="3">
    <source>
        <dbReference type="Proteomes" id="UP001497516"/>
    </source>
</evidence>
<protein>
    <submittedName>
        <fullName evidence="2">Uncharacterized protein</fullName>
    </submittedName>
</protein>
<accession>A0AAV2DR27</accession>
<gene>
    <name evidence="2" type="ORF">LTRI10_LOCUS17719</name>
</gene>
<dbReference type="Proteomes" id="UP001497516">
    <property type="component" value="Chromosome 3"/>
</dbReference>
<feature type="region of interest" description="Disordered" evidence="1">
    <location>
        <begin position="42"/>
        <end position="67"/>
    </location>
</feature>
<keyword evidence="3" id="KW-1185">Reference proteome</keyword>
<organism evidence="2 3">
    <name type="scientific">Linum trigynum</name>
    <dbReference type="NCBI Taxonomy" id="586398"/>
    <lineage>
        <taxon>Eukaryota</taxon>
        <taxon>Viridiplantae</taxon>
        <taxon>Streptophyta</taxon>
        <taxon>Embryophyta</taxon>
        <taxon>Tracheophyta</taxon>
        <taxon>Spermatophyta</taxon>
        <taxon>Magnoliopsida</taxon>
        <taxon>eudicotyledons</taxon>
        <taxon>Gunneridae</taxon>
        <taxon>Pentapetalae</taxon>
        <taxon>rosids</taxon>
        <taxon>fabids</taxon>
        <taxon>Malpighiales</taxon>
        <taxon>Linaceae</taxon>
        <taxon>Linum</taxon>
    </lineage>
</organism>
<proteinExistence type="predicted"/>